<feature type="region of interest" description="Disordered" evidence="1">
    <location>
        <begin position="1"/>
        <end position="207"/>
    </location>
</feature>
<reference evidence="2" key="1">
    <citation type="journal article" date="2023" name="Mol. Phylogenet. Evol.">
        <title>Genome-scale phylogeny and comparative genomics of the fungal order Sordariales.</title>
        <authorList>
            <person name="Hensen N."/>
            <person name="Bonometti L."/>
            <person name="Westerberg I."/>
            <person name="Brannstrom I.O."/>
            <person name="Guillou S."/>
            <person name="Cros-Aarteil S."/>
            <person name="Calhoun S."/>
            <person name="Haridas S."/>
            <person name="Kuo A."/>
            <person name="Mondo S."/>
            <person name="Pangilinan J."/>
            <person name="Riley R."/>
            <person name="LaButti K."/>
            <person name="Andreopoulos B."/>
            <person name="Lipzen A."/>
            <person name="Chen C."/>
            <person name="Yan M."/>
            <person name="Daum C."/>
            <person name="Ng V."/>
            <person name="Clum A."/>
            <person name="Steindorff A."/>
            <person name="Ohm R.A."/>
            <person name="Martin F."/>
            <person name="Silar P."/>
            <person name="Natvig D.O."/>
            <person name="Lalanne C."/>
            <person name="Gautier V."/>
            <person name="Ament-Velasquez S.L."/>
            <person name="Kruys A."/>
            <person name="Hutchinson M.I."/>
            <person name="Powell A.J."/>
            <person name="Barry K."/>
            <person name="Miller A.N."/>
            <person name="Grigoriev I.V."/>
            <person name="Debuchy R."/>
            <person name="Gladieux P."/>
            <person name="Hiltunen Thoren M."/>
            <person name="Johannesson H."/>
        </authorList>
    </citation>
    <scope>NUCLEOTIDE SEQUENCE</scope>
    <source>
        <strain evidence="2">PSN309</strain>
    </source>
</reference>
<feature type="compositionally biased region" description="Pro residues" evidence="1">
    <location>
        <begin position="182"/>
        <end position="195"/>
    </location>
</feature>
<proteinExistence type="predicted"/>
<evidence type="ECO:0000256" key="1">
    <source>
        <dbReference type="SAM" id="MobiDB-lite"/>
    </source>
</evidence>
<dbReference type="EMBL" id="MU864428">
    <property type="protein sequence ID" value="KAK4186243.1"/>
    <property type="molecule type" value="Genomic_DNA"/>
</dbReference>
<name>A0AAN6WQ36_9PEZI</name>
<comment type="caution">
    <text evidence="2">The sequence shown here is derived from an EMBL/GenBank/DDBJ whole genome shotgun (WGS) entry which is preliminary data.</text>
</comment>
<accession>A0AAN6WQ36</accession>
<reference evidence="2" key="2">
    <citation type="submission" date="2023-05" db="EMBL/GenBank/DDBJ databases">
        <authorList>
            <consortium name="Lawrence Berkeley National Laboratory"/>
            <person name="Steindorff A."/>
            <person name="Hensen N."/>
            <person name="Bonometti L."/>
            <person name="Westerberg I."/>
            <person name="Brannstrom I.O."/>
            <person name="Guillou S."/>
            <person name="Cros-Aarteil S."/>
            <person name="Calhoun S."/>
            <person name="Haridas S."/>
            <person name="Kuo A."/>
            <person name="Mondo S."/>
            <person name="Pangilinan J."/>
            <person name="Riley R."/>
            <person name="Labutti K."/>
            <person name="Andreopoulos B."/>
            <person name="Lipzen A."/>
            <person name="Chen C."/>
            <person name="Yanf M."/>
            <person name="Daum C."/>
            <person name="Ng V."/>
            <person name="Clum A."/>
            <person name="Ohm R."/>
            <person name="Martin F."/>
            <person name="Silar P."/>
            <person name="Natvig D."/>
            <person name="Lalanne C."/>
            <person name="Gautier V."/>
            <person name="Ament-Velasquez S.L."/>
            <person name="Kruys A."/>
            <person name="Hutchinson M.I."/>
            <person name="Powell A.J."/>
            <person name="Barry K."/>
            <person name="Miller A.N."/>
            <person name="Grigoriev I.V."/>
            <person name="Debuchy R."/>
            <person name="Gladieux P."/>
            <person name="Thoren M.H."/>
            <person name="Johannesson H."/>
        </authorList>
    </citation>
    <scope>NUCLEOTIDE SEQUENCE</scope>
    <source>
        <strain evidence="2">PSN309</strain>
    </source>
</reference>
<sequence length="320" mass="34272">MGGFMKGALDKLKRKSSVAQFGGTPSIASDDAYSDSVPYNQPYPGPIGMNGTSVPRGMYGGGGGPSTARYGSAPTGRPNLNPIMESEPHYNSYSSAPPSGGGGGASHLRPGLSPTNPPHQYYQPPPPQTQPSYGSSTPTTPNSGTTTGTQETGYTRYSGESYGAQPPPPPSSMPNNNGPRLSKPPPPPQPSPSAIPNPQDLADPKASTAEVRRCIQLLRKLYRLKMSTWSRQRVHVAVQHKRIADRRKAEDLLRDIHQIVHDWSTMPQGNWSPQEQAEINFIFQNLSMLQPFWDEGPPESAGAGAGHGAHHGGGYRPGFR</sequence>
<dbReference type="Proteomes" id="UP001302126">
    <property type="component" value="Unassembled WGS sequence"/>
</dbReference>
<organism evidence="2 3">
    <name type="scientific">Podospora australis</name>
    <dbReference type="NCBI Taxonomy" id="1536484"/>
    <lineage>
        <taxon>Eukaryota</taxon>
        <taxon>Fungi</taxon>
        <taxon>Dikarya</taxon>
        <taxon>Ascomycota</taxon>
        <taxon>Pezizomycotina</taxon>
        <taxon>Sordariomycetes</taxon>
        <taxon>Sordariomycetidae</taxon>
        <taxon>Sordariales</taxon>
        <taxon>Podosporaceae</taxon>
        <taxon>Podospora</taxon>
    </lineage>
</organism>
<feature type="compositionally biased region" description="Low complexity" evidence="1">
    <location>
        <begin position="130"/>
        <end position="155"/>
    </location>
</feature>
<feature type="region of interest" description="Disordered" evidence="1">
    <location>
        <begin position="297"/>
        <end position="320"/>
    </location>
</feature>
<protein>
    <submittedName>
        <fullName evidence="2">Uncharacterized protein</fullName>
    </submittedName>
</protein>
<evidence type="ECO:0000313" key="3">
    <source>
        <dbReference type="Proteomes" id="UP001302126"/>
    </source>
</evidence>
<keyword evidence="3" id="KW-1185">Reference proteome</keyword>
<dbReference type="AlphaFoldDB" id="A0AAN6WQ36"/>
<gene>
    <name evidence="2" type="ORF">QBC35DRAFT_274900</name>
</gene>
<feature type="compositionally biased region" description="Gly residues" evidence="1">
    <location>
        <begin position="303"/>
        <end position="320"/>
    </location>
</feature>
<evidence type="ECO:0000313" key="2">
    <source>
        <dbReference type="EMBL" id="KAK4186243.1"/>
    </source>
</evidence>